<organism evidence="1 2">
    <name type="scientific">Ditylenchus dipsaci</name>
    <dbReference type="NCBI Taxonomy" id="166011"/>
    <lineage>
        <taxon>Eukaryota</taxon>
        <taxon>Metazoa</taxon>
        <taxon>Ecdysozoa</taxon>
        <taxon>Nematoda</taxon>
        <taxon>Chromadorea</taxon>
        <taxon>Rhabditida</taxon>
        <taxon>Tylenchina</taxon>
        <taxon>Tylenchomorpha</taxon>
        <taxon>Sphaerularioidea</taxon>
        <taxon>Anguinidae</taxon>
        <taxon>Anguininae</taxon>
        <taxon>Ditylenchus</taxon>
    </lineage>
</organism>
<keyword evidence="1" id="KW-1185">Reference proteome</keyword>
<accession>A0A915EMG3</accession>
<dbReference type="WBParaSite" id="jg7427">
    <property type="protein sequence ID" value="jg7427"/>
    <property type="gene ID" value="jg7427"/>
</dbReference>
<protein>
    <submittedName>
        <fullName evidence="2">Uncharacterized protein</fullName>
    </submittedName>
</protein>
<proteinExistence type="predicted"/>
<evidence type="ECO:0000313" key="1">
    <source>
        <dbReference type="Proteomes" id="UP000887574"/>
    </source>
</evidence>
<dbReference type="AlphaFoldDB" id="A0A915EMG3"/>
<evidence type="ECO:0000313" key="2">
    <source>
        <dbReference type="WBParaSite" id="jg7427"/>
    </source>
</evidence>
<reference evidence="2" key="1">
    <citation type="submission" date="2022-11" db="UniProtKB">
        <authorList>
            <consortium name="WormBaseParasite"/>
        </authorList>
    </citation>
    <scope>IDENTIFICATION</scope>
</reference>
<sequence length="87" mass="9885">MRAKEEKGEQIEEAMIAEEEEELDEIDVLDLQAALEVPSDQPEVEFQQEELVDDAIDCLNKKKSMRRSSAQPLFVASGLEKTPMCCR</sequence>
<name>A0A915EMG3_9BILA</name>
<dbReference type="Proteomes" id="UP000887574">
    <property type="component" value="Unplaced"/>
</dbReference>